<name>A0ABU8Q2S4_9SPHN</name>
<feature type="transmembrane region" description="Helical" evidence="1">
    <location>
        <begin position="25"/>
        <end position="43"/>
    </location>
</feature>
<keyword evidence="1" id="KW-0812">Transmembrane</keyword>
<comment type="caution">
    <text evidence="2">The sequence shown here is derived from an EMBL/GenBank/DDBJ whole genome shotgun (WGS) entry which is preliminary data.</text>
</comment>
<dbReference type="EMBL" id="JBBGZA010000001">
    <property type="protein sequence ID" value="MEJ5094046.1"/>
    <property type="molecule type" value="Genomic_DNA"/>
</dbReference>
<evidence type="ECO:0000256" key="1">
    <source>
        <dbReference type="SAM" id="Phobius"/>
    </source>
</evidence>
<evidence type="ECO:0008006" key="4">
    <source>
        <dbReference type="Google" id="ProtNLM"/>
    </source>
</evidence>
<evidence type="ECO:0000313" key="2">
    <source>
        <dbReference type="EMBL" id="MEJ5094046.1"/>
    </source>
</evidence>
<protein>
    <recommendedName>
        <fullName evidence="4">Aa3-type cytochrome c oxidase subunit IV</fullName>
    </recommendedName>
</protein>
<dbReference type="Proteomes" id="UP001380365">
    <property type="component" value="Unassembled WGS sequence"/>
</dbReference>
<keyword evidence="3" id="KW-1185">Reference proteome</keyword>
<keyword evidence="1" id="KW-1133">Transmembrane helix</keyword>
<accession>A0ABU8Q2S4</accession>
<reference evidence="2 3" key="1">
    <citation type="submission" date="2023-12" db="EMBL/GenBank/DDBJ databases">
        <title>Gut-associated functions are favored during microbiome assembly across C. elegans life.</title>
        <authorList>
            <person name="Zimmermann J."/>
        </authorList>
    </citation>
    <scope>NUCLEOTIDE SEQUENCE [LARGE SCALE GENOMIC DNA]</scope>
    <source>
        <strain evidence="2 3">JUb134</strain>
    </source>
</reference>
<dbReference type="RefSeq" id="WP_260153890.1">
    <property type="nucleotide sequence ID" value="NZ_BAAAEL010000001.1"/>
</dbReference>
<proteinExistence type="predicted"/>
<evidence type="ECO:0000313" key="3">
    <source>
        <dbReference type="Proteomes" id="UP001380365"/>
    </source>
</evidence>
<sequence>MVDDKRTHLNTDRARAGTTPGMTRYILGVSLALVIVIFAIILWS</sequence>
<keyword evidence="1" id="KW-0472">Membrane</keyword>
<gene>
    <name evidence="2" type="ORF">WH159_05780</name>
</gene>
<organism evidence="2 3">
    <name type="scientific">Sphingomonas molluscorum</name>
    <dbReference type="NCBI Taxonomy" id="418184"/>
    <lineage>
        <taxon>Bacteria</taxon>
        <taxon>Pseudomonadati</taxon>
        <taxon>Pseudomonadota</taxon>
        <taxon>Alphaproteobacteria</taxon>
        <taxon>Sphingomonadales</taxon>
        <taxon>Sphingomonadaceae</taxon>
        <taxon>Sphingomonas</taxon>
    </lineage>
</organism>